<accession>A0A149U4T6</accession>
<dbReference type="Proteomes" id="UP000075360">
    <property type="component" value="Unassembled WGS sequence"/>
</dbReference>
<name>A0A149U4T6_9PROT</name>
<dbReference type="PATRIC" id="fig|446692.4.peg.3180"/>
<protein>
    <submittedName>
        <fullName evidence="1">Uncharacterized protein</fullName>
    </submittedName>
</protein>
<evidence type="ECO:0000313" key="2">
    <source>
        <dbReference type="Proteomes" id="UP000075360"/>
    </source>
</evidence>
<sequence length="165" mass="19221">MAEATCTKEKHRMPEARVRKAWRVTVEGWDEAEFYFAHTAGEARMACWRALDRERGLITKITARRWKDKDERLPVRSPIADDLSEKEIHCLLHAFGVKEYEPWKAGYRDYFYTSASNEKMQNLVRKGLMHSGVEPCWGAHGHVYFHLTELGKHVALSLTPLYSVR</sequence>
<reference evidence="1 2" key="1">
    <citation type="submission" date="2015-06" db="EMBL/GenBank/DDBJ databases">
        <title>Improved classification and identification of acetic acid bacteria using matrix-assisted laser desorption/ionization time-of-flight mass spectrometry; Gluconobacter nephelii and Gluconobacter uchimurae are later heterotypic synonyms of Gluconobacter japonicus and Gluconobacter oxydans, respectively.</title>
        <authorList>
            <person name="Li L."/>
            <person name="Cleenwerck I."/>
            <person name="De Vuyst L."/>
            <person name="Vandamme P."/>
        </authorList>
    </citation>
    <scope>NUCLEOTIDE SEQUENCE [LARGE SCALE GENOMIC DNA]</scope>
    <source>
        <strain evidence="1 2">LMG 23690</strain>
    </source>
</reference>
<dbReference type="EMBL" id="LHZU01000117">
    <property type="protein sequence ID" value="KXV60269.1"/>
    <property type="molecule type" value="Genomic_DNA"/>
</dbReference>
<gene>
    <name evidence="1" type="ORF">AD948_05845</name>
</gene>
<proteinExistence type="predicted"/>
<dbReference type="OrthoDB" id="7227076at2"/>
<evidence type="ECO:0000313" key="1">
    <source>
        <dbReference type="EMBL" id="KXV60269.1"/>
    </source>
</evidence>
<comment type="caution">
    <text evidence="1">The sequence shown here is derived from an EMBL/GenBank/DDBJ whole genome shotgun (WGS) entry which is preliminary data.</text>
</comment>
<dbReference type="RefSeq" id="WP_061471093.1">
    <property type="nucleotide sequence ID" value="NZ_LHZU01000117.1"/>
</dbReference>
<dbReference type="AlphaFoldDB" id="A0A149U4T6"/>
<organism evidence="1 2">
    <name type="scientific">Acetobacter senegalensis</name>
    <dbReference type="NCBI Taxonomy" id="446692"/>
    <lineage>
        <taxon>Bacteria</taxon>
        <taxon>Pseudomonadati</taxon>
        <taxon>Pseudomonadota</taxon>
        <taxon>Alphaproteobacteria</taxon>
        <taxon>Acetobacterales</taxon>
        <taxon>Acetobacteraceae</taxon>
        <taxon>Acetobacter</taxon>
    </lineage>
</organism>